<dbReference type="EMBL" id="JAWMAJ010000033">
    <property type="protein sequence ID" value="MDV7216798.1"/>
    <property type="molecule type" value="Genomic_DNA"/>
</dbReference>
<organism evidence="2 3">
    <name type="scientific">Streptomyces prunicolor</name>
    <dbReference type="NCBI Taxonomy" id="67348"/>
    <lineage>
        <taxon>Bacteria</taxon>
        <taxon>Bacillati</taxon>
        <taxon>Actinomycetota</taxon>
        <taxon>Actinomycetes</taxon>
        <taxon>Kitasatosporales</taxon>
        <taxon>Streptomycetaceae</taxon>
        <taxon>Streptomyces</taxon>
    </lineage>
</organism>
<proteinExistence type="predicted"/>
<name>A0ABU4F880_9ACTN</name>
<feature type="region of interest" description="Disordered" evidence="1">
    <location>
        <begin position="1"/>
        <end position="104"/>
    </location>
</feature>
<keyword evidence="3" id="KW-1185">Reference proteome</keyword>
<evidence type="ECO:0000313" key="3">
    <source>
        <dbReference type="Proteomes" id="UP001187346"/>
    </source>
</evidence>
<protein>
    <submittedName>
        <fullName evidence="2">Uncharacterized protein</fullName>
    </submittedName>
</protein>
<evidence type="ECO:0000256" key="1">
    <source>
        <dbReference type="SAM" id="MobiDB-lite"/>
    </source>
</evidence>
<sequence length="190" mass="20184">MPVRQRHSPSSPPTAEARAAPRAPPSPATTASPRSAARARAAARRQHPPTPDSGRPRLGLDTSEAEANRLEGICFGRPHGHGVPSGHKPSAGNTWLPRVSPDKHPAAVKACLSKKPLQPPEEDPAKNPHYADGFRAYIKCLNDGGLKAHALPDNAGWTFDGSAPTMSESAENNLERNCALEAFSAKQPHN</sequence>
<dbReference type="RefSeq" id="WP_317771274.1">
    <property type="nucleotide sequence ID" value="NZ_JAWMAJ010000033.1"/>
</dbReference>
<evidence type="ECO:0000313" key="2">
    <source>
        <dbReference type="EMBL" id="MDV7216798.1"/>
    </source>
</evidence>
<feature type="compositionally biased region" description="Low complexity" evidence="1">
    <location>
        <begin position="28"/>
        <end position="40"/>
    </location>
</feature>
<accession>A0ABU4F880</accession>
<reference evidence="2 3" key="1">
    <citation type="submission" date="2023-10" db="EMBL/GenBank/DDBJ databases">
        <title>Characterization of rhizosphere-enriched actinobacteria from wheat plants lab-grown on chernevaya soil.</title>
        <authorList>
            <person name="Tikhonova E.N."/>
            <person name="Konopkin A."/>
            <person name="Kravchenko I.K."/>
        </authorList>
    </citation>
    <scope>NUCLEOTIDE SEQUENCE [LARGE SCALE GENOMIC DNA]</scope>
    <source>
        <strain evidence="2 3">RR29</strain>
    </source>
</reference>
<comment type="caution">
    <text evidence="2">The sequence shown here is derived from an EMBL/GenBank/DDBJ whole genome shotgun (WGS) entry which is preliminary data.</text>
</comment>
<dbReference type="Proteomes" id="UP001187346">
    <property type="component" value="Unassembled WGS sequence"/>
</dbReference>
<gene>
    <name evidence="2" type="ORF">R5A26_12645</name>
</gene>